<name>A0ACC0KHU0_CHOFU</name>
<proteinExistence type="predicted"/>
<evidence type="ECO:0000313" key="1">
    <source>
        <dbReference type="EMBL" id="KAI8436032.1"/>
    </source>
</evidence>
<accession>A0ACC0KHU0</accession>
<keyword evidence="2" id="KW-1185">Reference proteome</keyword>
<reference evidence="1 2" key="1">
    <citation type="journal article" date="2022" name="Genome Biol. Evol.">
        <title>The Spruce Budworm Genome: Reconstructing the Evolutionary History of Antifreeze Proteins.</title>
        <authorList>
            <person name="Beliveau C."/>
            <person name="Gagne P."/>
            <person name="Picq S."/>
            <person name="Vernygora O."/>
            <person name="Keeling C.I."/>
            <person name="Pinkney K."/>
            <person name="Doucet D."/>
            <person name="Wen F."/>
            <person name="Johnston J.S."/>
            <person name="Maaroufi H."/>
            <person name="Boyle B."/>
            <person name="Laroche J."/>
            <person name="Dewar K."/>
            <person name="Juretic N."/>
            <person name="Blackburn G."/>
            <person name="Nisole A."/>
            <person name="Brunet B."/>
            <person name="Brandao M."/>
            <person name="Lumley L."/>
            <person name="Duan J."/>
            <person name="Quan G."/>
            <person name="Lucarotti C.J."/>
            <person name="Roe A.D."/>
            <person name="Sperling F.A.H."/>
            <person name="Levesque R.C."/>
            <person name="Cusson M."/>
        </authorList>
    </citation>
    <scope>NUCLEOTIDE SEQUENCE [LARGE SCALE GENOMIC DNA]</scope>
    <source>
        <strain evidence="1">Glfc:IPQL:Cfum</strain>
    </source>
</reference>
<gene>
    <name evidence="1" type="ORF">MSG28_004159</name>
</gene>
<evidence type="ECO:0000313" key="2">
    <source>
        <dbReference type="Proteomes" id="UP001064048"/>
    </source>
</evidence>
<protein>
    <submittedName>
        <fullName evidence="1">Uncharacterized protein</fullName>
    </submittedName>
</protein>
<dbReference type="EMBL" id="CM046106">
    <property type="protein sequence ID" value="KAI8436032.1"/>
    <property type="molecule type" value="Genomic_DNA"/>
</dbReference>
<dbReference type="Proteomes" id="UP001064048">
    <property type="component" value="Chromosome 6"/>
</dbReference>
<comment type="caution">
    <text evidence="1">The sequence shown here is derived from an EMBL/GenBank/DDBJ whole genome shotgun (WGS) entry which is preliminary data.</text>
</comment>
<sequence length="135" mass="15070">MELSRELFSVVCASAFKGENITVRIPRSQLIDSTPLADKTVKGELVGRGAKKELKSATATTAEMTGKITLRVNNQGVATLHSIKVLQPKQVRVDSNHERTRELVWRRSARIAHVVSEKLMTVSKPMFFHQSVTKE</sequence>
<organism evidence="1 2">
    <name type="scientific">Choristoneura fumiferana</name>
    <name type="common">Spruce budworm moth</name>
    <name type="synonym">Archips fumiferana</name>
    <dbReference type="NCBI Taxonomy" id="7141"/>
    <lineage>
        <taxon>Eukaryota</taxon>
        <taxon>Metazoa</taxon>
        <taxon>Ecdysozoa</taxon>
        <taxon>Arthropoda</taxon>
        <taxon>Hexapoda</taxon>
        <taxon>Insecta</taxon>
        <taxon>Pterygota</taxon>
        <taxon>Neoptera</taxon>
        <taxon>Endopterygota</taxon>
        <taxon>Lepidoptera</taxon>
        <taxon>Glossata</taxon>
        <taxon>Ditrysia</taxon>
        <taxon>Tortricoidea</taxon>
        <taxon>Tortricidae</taxon>
        <taxon>Tortricinae</taxon>
        <taxon>Choristoneura</taxon>
    </lineage>
</organism>